<dbReference type="NCBIfam" id="TIGR00012">
    <property type="entry name" value="L29"/>
    <property type="match status" value="1"/>
</dbReference>
<proteinExistence type="inferred from homology"/>
<evidence type="ECO:0000313" key="7">
    <source>
        <dbReference type="Proteomes" id="UP000823613"/>
    </source>
</evidence>
<evidence type="ECO:0000256" key="4">
    <source>
        <dbReference type="ARBA" id="ARBA00035204"/>
    </source>
</evidence>
<comment type="caution">
    <text evidence="6">The sequence shown here is derived from an EMBL/GenBank/DDBJ whole genome shotgun (WGS) entry which is preliminary data.</text>
</comment>
<reference evidence="6" key="2">
    <citation type="journal article" date="2021" name="PeerJ">
        <title>Extensive microbial diversity within the chicken gut microbiome revealed by metagenomics and culture.</title>
        <authorList>
            <person name="Gilroy R."/>
            <person name="Ravi A."/>
            <person name="Getino M."/>
            <person name="Pursley I."/>
            <person name="Horton D.L."/>
            <person name="Alikhan N.F."/>
            <person name="Baker D."/>
            <person name="Gharbi K."/>
            <person name="Hall N."/>
            <person name="Watson M."/>
            <person name="Adriaenssens E.M."/>
            <person name="Foster-Nyarko E."/>
            <person name="Jarju S."/>
            <person name="Secka A."/>
            <person name="Antonio M."/>
            <person name="Oren A."/>
            <person name="Chaudhuri R.R."/>
            <person name="La Ragione R."/>
            <person name="Hildebrand F."/>
            <person name="Pallen M.J."/>
        </authorList>
    </citation>
    <scope>NUCLEOTIDE SEQUENCE</scope>
    <source>
        <strain evidence="6">11159</strain>
    </source>
</reference>
<dbReference type="InterPro" id="IPR050063">
    <property type="entry name" value="Ribosomal_protein_uL29"/>
</dbReference>
<evidence type="ECO:0000256" key="2">
    <source>
        <dbReference type="ARBA" id="ARBA00022980"/>
    </source>
</evidence>
<evidence type="ECO:0000256" key="3">
    <source>
        <dbReference type="ARBA" id="ARBA00023274"/>
    </source>
</evidence>
<dbReference type="FunFam" id="1.10.287.310:FF:000001">
    <property type="entry name" value="50S ribosomal protein L29"/>
    <property type="match status" value="1"/>
</dbReference>
<evidence type="ECO:0000256" key="5">
    <source>
        <dbReference type="HAMAP-Rule" id="MF_00374"/>
    </source>
</evidence>
<dbReference type="InterPro" id="IPR001854">
    <property type="entry name" value="Ribosomal_uL29"/>
</dbReference>
<organism evidence="6 7">
    <name type="scientific">Candidatus Onthovivens merdipullorum</name>
    <dbReference type="NCBI Taxonomy" id="2840889"/>
    <lineage>
        <taxon>Bacteria</taxon>
        <taxon>Bacillati</taxon>
        <taxon>Bacillota</taxon>
        <taxon>Bacilli</taxon>
        <taxon>Bacillales</taxon>
        <taxon>Candidatus Onthovivens</taxon>
    </lineage>
</organism>
<dbReference type="GO" id="GO:0006412">
    <property type="term" value="P:translation"/>
    <property type="evidence" value="ECO:0007669"/>
    <property type="project" value="UniProtKB-UniRule"/>
</dbReference>
<dbReference type="Proteomes" id="UP000823613">
    <property type="component" value="Unassembled WGS sequence"/>
</dbReference>
<dbReference type="GO" id="GO:0003735">
    <property type="term" value="F:structural constituent of ribosome"/>
    <property type="evidence" value="ECO:0007669"/>
    <property type="project" value="InterPro"/>
</dbReference>
<reference evidence="6" key="1">
    <citation type="submission" date="2020-10" db="EMBL/GenBank/DDBJ databases">
        <authorList>
            <person name="Gilroy R."/>
        </authorList>
    </citation>
    <scope>NUCLEOTIDE SEQUENCE</scope>
    <source>
        <strain evidence="6">11159</strain>
    </source>
</reference>
<dbReference type="EMBL" id="JADIMY010000078">
    <property type="protein sequence ID" value="MBO8427667.1"/>
    <property type="molecule type" value="Genomic_DNA"/>
</dbReference>
<dbReference type="InterPro" id="IPR036049">
    <property type="entry name" value="Ribosomal_uL29_sf"/>
</dbReference>
<sequence>MKIAEVRELSTEELNSQIYSLKEKLFNLRRKKAVGQLENTSEIKNVRKDIARVYTVLKERELGIK</sequence>
<dbReference type="PROSITE" id="PS00579">
    <property type="entry name" value="RIBOSOMAL_L29"/>
    <property type="match status" value="1"/>
</dbReference>
<dbReference type="HAMAP" id="MF_00374">
    <property type="entry name" value="Ribosomal_uL29"/>
    <property type="match status" value="1"/>
</dbReference>
<dbReference type="InterPro" id="IPR018254">
    <property type="entry name" value="Ribosomal_uL29_CS"/>
</dbReference>
<dbReference type="PANTHER" id="PTHR10916:SF0">
    <property type="entry name" value="LARGE RIBOSOMAL SUBUNIT PROTEIN UL29C"/>
    <property type="match status" value="1"/>
</dbReference>
<keyword evidence="2 5" id="KW-0689">Ribosomal protein</keyword>
<dbReference type="SUPFAM" id="SSF46561">
    <property type="entry name" value="Ribosomal protein L29 (L29p)"/>
    <property type="match status" value="1"/>
</dbReference>
<dbReference type="AlphaFoldDB" id="A0A9D9DHC6"/>
<gene>
    <name evidence="5 6" type="primary">rpmC</name>
    <name evidence="6" type="ORF">IAC58_03845</name>
</gene>
<evidence type="ECO:0000256" key="1">
    <source>
        <dbReference type="ARBA" id="ARBA00009254"/>
    </source>
</evidence>
<protein>
    <recommendedName>
        <fullName evidence="4 5">Large ribosomal subunit protein uL29</fullName>
    </recommendedName>
</protein>
<accession>A0A9D9DHC6</accession>
<dbReference type="Gene3D" id="1.10.287.310">
    <property type="match status" value="1"/>
</dbReference>
<name>A0A9D9DHC6_9BACL</name>
<dbReference type="Pfam" id="PF00831">
    <property type="entry name" value="Ribosomal_L29"/>
    <property type="match status" value="1"/>
</dbReference>
<dbReference type="PANTHER" id="PTHR10916">
    <property type="entry name" value="60S RIBOSOMAL PROTEIN L35/50S RIBOSOMAL PROTEIN L29"/>
    <property type="match status" value="1"/>
</dbReference>
<dbReference type="GO" id="GO:0022625">
    <property type="term" value="C:cytosolic large ribosomal subunit"/>
    <property type="evidence" value="ECO:0007669"/>
    <property type="project" value="TreeGrafter"/>
</dbReference>
<dbReference type="CDD" id="cd00427">
    <property type="entry name" value="Ribosomal_L29_HIP"/>
    <property type="match status" value="1"/>
</dbReference>
<comment type="similarity">
    <text evidence="1 5">Belongs to the universal ribosomal protein uL29 family.</text>
</comment>
<keyword evidence="3 5" id="KW-0687">Ribonucleoprotein</keyword>
<evidence type="ECO:0000313" key="6">
    <source>
        <dbReference type="EMBL" id="MBO8427667.1"/>
    </source>
</evidence>